<gene>
    <name evidence="3" type="ORF">PEVE_00028651</name>
</gene>
<accession>A0ABN8M9K5</accession>
<evidence type="ECO:0000256" key="1">
    <source>
        <dbReference type="SAM" id="MobiDB-lite"/>
    </source>
</evidence>
<evidence type="ECO:0000256" key="2">
    <source>
        <dbReference type="SAM" id="SignalP"/>
    </source>
</evidence>
<organism evidence="3 4">
    <name type="scientific">Porites evermanni</name>
    <dbReference type="NCBI Taxonomy" id="104178"/>
    <lineage>
        <taxon>Eukaryota</taxon>
        <taxon>Metazoa</taxon>
        <taxon>Cnidaria</taxon>
        <taxon>Anthozoa</taxon>
        <taxon>Hexacorallia</taxon>
        <taxon>Scleractinia</taxon>
        <taxon>Fungiina</taxon>
        <taxon>Poritidae</taxon>
        <taxon>Porites</taxon>
    </lineage>
</organism>
<reference evidence="3 4" key="1">
    <citation type="submission" date="2022-05" db="EMBL/GenBank/DDBJ databases">
        <authorList>
            <consortium name="Genoscope - CEA"/>
            <person name="William W."/>
        </authorList>
    </citation>
    <scope>NUCLEOTIDE SEQUENCE [LARGE SCALE GENOMIC DNA]</scope>
</reference>
<feature type="signal peptide" evidence="2">
    <location>
        <begin position="1"/>
        <end position="20"/>
    </location>
</feature>
<sequence>MKTLVLIALIVALIVSLTQASNVHEDQRKSVDEIQDKDEASYASETERTEDDLSEDNAPDDVNDDEEDEEDEGDTQDEGAGDEEDFDDEEDLESSGNGPTTGSALFYGPKTICKTSKKTSTKKLIPEVASAVKLGKEVICKLSFTEEEDKAVLNTTRSLIKIPEYVKDLKLF</sequence>
<feature type="compositionally biased region" description="Basic and acidic residues" evidence="1">
    <location>
        <begin position="23"/>
        <end position="40"/>
    </location>
</feature>
<feature type="region of interest" description="Disordered" evidence="1">
    <location>
        <begin position="21"/>
        <end position="108"/>
    </location>
</feature>
<name>A0ABN8M9K5_9CNID</name>
<keyword evidence="4" id="KW-1185">Reference proteome</keyword>
<keyword evidence="2" id="KW-0732">Signal</keyword>
<evidence type="ECO:0000313" key="3">
    <source>
        <dbReference type="EMBL" id="CAH3026303.1"/>
    </source>
</evidence>
<evidence type="ECO:0000313" key="4">
    <source>
        <dbReference type="Proteomes" id="UP001159427"/>
    </source>
</evidence>
<dbReference type="EMBL" id="CALNXI010000399">
    <property type="protein sequence ID" value="CAH3026303.1"/>
    <property type="molecule type" value="Genomic_DNA"/>
</dbReference>
<feature type="chain" id="PRO_5046609211" evidence="2">
    <location>
        <begin position="21"/>
        <end position="172"/>
    </location>
</feature>
<feature type="compositionally biased region" description="Polar residues" evidence="1">
    <location>
        <begin position="94"/>
        <end position="103"/>
    </location>
</feature>
<dbReference type="Proteomes" id="UP001159427">
    <property type="component" value="Unassembled WGS sequence"/>
</dbReference>
<protein>
    <submittedName>
        <fullName evidence="3">Uncharacterized protein</fullName>
    </submittedName>
</protein>
<proteinExistence type="predicted"/>
<feature type="compositionally biased region" description="Acidic residues" evidence="1">
    <location>
        <begin position="48"/>
        <end position="93"/>
    </location>
</feature>
<comment type="caution">
    <text evidence="3">The sequence shown here is derived from an EMBL/GenBank/DDBJ whole genome shotgun (WGS) entry which is preliminary data.</text>
</comment>